<dbReference type="eggNOG" id="ENOG502RASH">
    <property type="taxonomic scope" value="Eukaryota"/>
</dbReference>
<comment type="caution">
    <text evidence="2">The sequence shown here is derived from an EMBL/GenBank/DDBJ whole genome shotgun (WGS) entry which is preliminary data.</text>
</comment>
<dbReference type="HOGENOM" id="CLU_037039_1_0_1"/>
<accession>A0A066Y1B1</accession>
<evidence type="ECO:0000313" key="3">
    <source>
        <dbReference type="Proteomes" id="UP000027238"/>
    </source>
</evidence>
<name>A0A066Y1B1_COLSU</name>
<feature type="region of interest" description="Disordered" evidence="1">
    <location>
        <begin position="435"/>
        <end position="458"/>
    </location>
</feature>
<proteinExistence type="predicted"/>
<dbReference type="Proteomes" id="UP000027238">
    <property type="component" value="Unassembled WGS sequence"/>
</dbReference>
<evidence type="ECO:0000256" key="1">
    <source>
        <dbReference type="SAM" id="MobiDB-lite"/>
    </source>
</evidence>
<sequence length="458" mass="51090">MYVHPFISSLQGLHPFRFGGADKRHYTITTVLTMPSLQKRGERYVCIPDKGSLHYTLMAKPGLRLFVKPIHWTSSHLNYHGTPSTNQREPNESGKDLTQALNEMLSGKTSESRTEWIRTAISQLYPTQLSYIKDTSVHHYFGPRAYLNTCRVDIAWKATPARRSSVPSPQPEPTGCRETFDILPCATTSRDITTSQHILAYIDTKRVDRAPCQGPAGGGPGEHRRVVLVIQMRDIYPYSGPQLVRRPESNVVTPPYPPSGQLSVPLSTPSLGYQPISDTPRNTYGVIRDSTPVKELNTLYYKPSACVKANEDSIHPFLAGVILALAQRPFYGKAIPPVTKRPYSSVVSPSFTAEFHDVVVHILTISNKDFVVYKGVVAEALLRKFSYPAENPQPTGKADGMRIEYTRVPIWPILGLRERLGKALGPDLVGNVDEDNIETRGMNVESNDGTPKRRRGKE</sequence>
<keyword evidence="3" id="KW-1185">Reference proteome</keyword>
<dbReference type="OrthoDB" id="4849594at2759"/>
<dbReference type="AlphaFoldDB" id="A0A066Y1B1"/>
<organism evidence="2 3">
    <name type="scientific">Colletotrichum sublineola</name>
    <name type="common">Sorghum anthracnose fungus</name>
    <dbReference type="NCBI Taxonomy" id="1173701"/>
    <lineage>
        <taxon>Eukaryota</taxon>
        <taxon>Fungi</taxon>
        <taxon>Dikarya</taxon>
        <taxon>Ascomycota</taxon>
        <taxon>Pezizomycotina</taxon>
        <taxon>Sordariomycetes</taxon>
        <taxon>Hypocreomycetidae</taxon>
        <taxon>Glomerellales</taxon>
        <taxon>Glomerellaceae</taxon>
        <taxon>Colletotrichum</taxon>
        <taxon>Colletotrichum graminicola species complex</taxon>
    </lineage>
</organism>
<dbReference type="EMBL" id="JMSE01000068">
    <property type="protein sequence ID" value="KDN72015.1"/>
    <property type="molecule type" value="Genomic_DNA"/>
</dbReference>
<gene>
    <name evidence="2" type="ORF">CSUB01_10260</name>
</gene>
<protein>
    <submittedName>
        <fullName evidence="2">Uncharacterized protein</fullName>
    </submittedName>
</protein>
<dbReference type="OMA" id="TGVEMEF"/>
<dbReference type="STRING" id="1173701.A0A066Y1B1"/>
<evidence type="ECO:0000313" key="2">
    <source>
        <dbReference type="EMBL" id="KDN72015.1"/>
    </source>
</evidence>
<reference evidence="3" key="1">
    <citation type="journal article" date="2014" name="Genome Announc.">
        <title>Draft genome sequence of Colletotrichum sublineola, a destructive pathogen of cultivated sorghum.</title>
        <authorList>
            <person name="Baroncelli R."/>
            <person name="Sanz-Martin J.M."/>
            <person name="Rech G.E."/>
            <person name="Sukno S.A."/>
            <person name="Thon M.R."/>
        </authorList>
    </citation>
    <scope>NUCLEOTIDE SEQUENCE [LARGE SCALE GENOMIC DNA]</scope>
    <source>
        <strain evidence="3">TX430BB</strain>
    </source>
</reference>